<dbReference type="GO" id="GO:0005524">
    <property type="term" value="F:ATP binding"/>
    <property type="evidence" value="ECO:0007669"/>
    <property type="project" value="UniProtKB-KW"/>
</dbReference>
<dbReference type="PROSITE" id="PS50011">
    <property type="entry name" value="PROTEIN_KINASE_DOM"/>
    <property type="match status" value="1"/>
</dbReference>
<dbReference type="PANTHER" id="PTHR24058">
    <property type="entry name" value="DUAL SPECIFICITY PROTEIN KINASE"/>
    <property type="match status" value="1"/>
</dbReference>
<keyword evidence="5" id="KW-0067">ATP-binding</keyword>
<dbReference type="InterPro" id="IPR050494">
    <property type="entry name" value="Ser_Thr_dual-spec_kinase"/>
</dbReference>
<evidence type="ECO:0000259" key="6">
    <source>
        <dbReference type="PROSITE" id="PS50011"/>
    </source>
</evidence>
<comment type="caution">
    <text evidence="7">The sequence shown here is derived from an EMBL/GenBank/DDBJ whole genome shotgun (WGS) entry which is preliminary data.</text>
</comment>
<evidence type="ECO:0000313" key="8">
    <source>
        <dbReference type="Proteomes" id="UP001276659"/>
    </source>
</evidence>
<keyword evidence="1" id="KW-0723">Serine/threonine-protein kinase</keyword>
<dbReference type="Gene3D" id="1.10.510.10">
    <property type="entry name" value="Transferase(Phosphotransferase) domain 1"/>
    <property type="match status" value="1"/>
</dbReference>
<keyword evidence="4" id="KW-0418">Kinase</keyword>
<name>A0AAD9ZCE3_9LECA</name>
<evidence type="ECO:0000256" key="2">
    <source>
        <dbReference type="ARBA" id="ARBA00022679"/>
    </source>
</evidence>
<dbReference type="Proteomes" id="UP001276659">
    <property type="component" value="Unassembled WGS sequence"/>
</dbReference>
<dbReference type="SUPFAM" id="SSF56112">
    <property type="entry name" value="Protein kinase-like (PK-like)"/>
    <property type="match status" value="1"/>
</dbReference>
<evidence type="ECO:0000256" key="5">
    <source>
        <dbReference type="ARBA" id="ARBA00022840"/>
    </source>
</evidence>
<keyword evidence="3" id="KW-0547">Nucleotide-binding</keyword>
<organism evidence="7 8">
    <name type="scientific">Lepraria neglecta</name>
    <dbReference type="NCBI Taxonomy" id="209136"/>
    <lineage>
        <taxon>Eukaryota</taxon>
        <taxon>Fungi</taxon>
        <taxon>Dikarya</taxon>
        <taxon>Ascomycota</taxon>
        <taxon>Pezizomycotina</taxon>
        <taxon>Lecanoromycetes</taxon>
        <taxon>OSLEUM clade</taxon>
        <taxon>Lecanoromycetidae</taxon>
        <taxon>Lecanorales</taxon>
        <taxon>Lecanorineae</taxon>
        <taxon>Stereocaulaceae</taxon>
        <taxon>Lepraria</taxon>
    </lineage>
</organism>
<dbReference type="InterPro" id="IPR000719">
    <property type="entry name" value="Prot_kinase_dom"/>
</dbReference>
<dbReference type="SMART" id="SM00220">
    <property type="entry name" value="S_TKc"/>
    <property type="match status" value="1"/>
</dbReference>
<dbReference type="EMBL" id="JASNWA010000004">
    <property type="protein sequence ID" value="KAK3175936.1"/>
    <property type="molecule type" value="Genomic_DNA"/>
</dbReference>
<dbReference type="AlphaFoldDB" id="A0AAD9ZCE3"/>
<evidence type="ECO:0000256" key="4">
    <source>
        <dbReference type="ARBA" id="ARBA00022777"/>
    </source>
</evidence>
<accession>A0AAD9ZCE3</accession>
<evidence type="ECO:0000256" key="1">
    <source>
        <dbReference type="ARBA" id="ARBA00022527"/>
    </source>
</evidence>
<evidence type="ECO:0000256" key="3">
    <source>
        <dbReference type="ARBA" id="ARBA00022741"/>
    </source>
</evidence>
<protein>
    <recommendedName>
        <fullName evidence="6">Protein kinase domain-containing protein</fullName>
    </recommendedName>
</protein>
<keyword evidence="8" id="KW-1185">Reference proteome</keyword>
<dbReference type="Pfam" id="PF00069">
    <property type="entry name" value="Pkinase"/>
    <property type="match status" value="1"/>
</dbReference>
<keyword evidence="2" id="KW-0808">Transferase</keyword>
<proteinExistence type="predicted"/>
<reference evidence="7" key="1">
    <citation type="submission" date="2022-11" db="EMBL/GenBank/DDBJ databases">
        <title>Chromosomal genome sequence assembly and mating type (MAT) locus characterization of the leprose asexual lichenized fungus Lepraria neglecta (Nyl.) Erichsen.</title>
        <authorList>
            <person name="Allen J.L."/>
            <person name="Pfeffer B."/>
        </authorList>
    </citation>
    <scope>NUCLEOTIDE SEQUENCE</scope>
    <source>
        <strain evidence="7">Allen 5258</strain>
    </source>
</reference>
<dbReference type="GO" id="GO:0004674">
    <property type="term" value="F:protein serine/threonine kinase activity"/>
    <property type="evidence" value="ECO:0007669"/>
    <property type="project" value="UniProtKB-KW"/>
</dbReference>
<sequence length="341" mass="38745">MPEEMILSTGQVLRGRYATYRLLNALHAPTVFKAQVLDSLTVKSEFAVVKTALEPTKKALRRERNNYLIPGIRSSPYIRSQYDILERNPHSGEGPPQADETAAAPPGMVFEWMEYDLWQVPSERFRRTSVLPKVISRSVLSALALLKTQYDAIHTDINPNNIFLSYIDSPSPTVKVGDLGNMFEDGYDVMRLQSLECRAPEVWRGLGVWHSSDVWSLGVTLAHWLSHSAIFGPHDKIVQDLTEAWCIAKIRRLVGPMEPPVDSNYEEEFALAEYLETGSFRHRDDSSERQFITVGTLRQELEKISAPKVSPELLDFIEFLLVLDHTKRPTAVEALQHPYLK</sequence>
<evidence type="ECO:0000313" key="7">
    <source>
        <dbReference type="EMBL" id="KAK3175936.1"/>
    </source>
</evidence>
<feature type="domain" description="Protein kinase" evidence="6">
    <location>
        <begin position="17"/>
        <end position="340"/>
    </location>
</feature>
<gene>
    <name evidence="7" type="ORF">OEA41_007258</name>
</gene>
<dbReference type="InterPro" id="IPR011009">
    <property type="entry name" value="Kinase-like_dom_sf"/>
</dbReference>